<reference evidence="3 4" key="1">
    <citation type="submission" date="2019-08" db="EMBL/GenBank/DDBJ databases">
        <title>In-depth cultivation of the pig gut microbiome towards novel bacterial diversity and tailored functional studies.</title>
        <authorList>
            <person name="Wylensek D."/>
            <person name="Hitch T.C.A."/>
            <person name="Clavel T."/>
        </authorList>
    </citation>
    <scope>NUCLEOTIDE SEQUENCE [LARGE SCALE GENOMIC DNA]</scope>
    <source>
        <strain evidence="3 4">LKV-178-WT-2A</strain>
    </source>
</reference>
<feature type="transmembrane region" description="Helical" evidence="1">
    <location>
        <begin position="165"/>
        <end position="184"/>
    </location>
</feature>
<accession>A0A7K0KH17</accession>
<dbReference type="GO" id="GO:0016747">
    <property type="term" value="F:acyltransferase activity, transferring groups other than amino-acyl groups"/>
    <property type="evidence" value="ECO:0007669"/>
    <property type="project" value="InterPro"/>
</dbReference>
<feature type="transmembrane region" description="Helical" evidence="1">
    <location>
        <begin position="119"/>
        <end position="145"/>
    </location>
</feature>
<keyword evidence="4" id="KW-1185">Reference proteome</keyword>
<keyword evidence="3" id="KW-0808">Transferase</keyword>
<feature type="domain" description="Acyltransferase 3" evidence="2">
    <location>
        <begin position="12"/>
        <end position="353"/>
    </location>
</feature>
<dbReference type="Proteomes" id="UP000438914">
    <property type="component" value="Unassembled WGS sequence"/>
</dbReference>
<gene>
    <name evidence="3" type="ORF">FYJ73_10790</name>
</gene>
<keyword evidence="3" id="KW-0012">Acyltransferase</keyword>
<keyword evidence="1" id="KW-0812">Transmembrane</keyword>
<feature type="transmembrane region" description="Helical" evidence="1">
    <location>
        <begin position="65"/>
        <end position="85"/>
    </location>
</feature>
<dbReference type="RefSeq" id="WP_154534728.1">
    <property type="nucleotide sequence ID" value="NZ_VUNG01000029.1"/>
</dbReference>
<protein>
    <submittedName>
        <fullName evidence="3">Acyltransferase</fullName>
    </submittedName>
</protein>
<feature type="transmembrane region" description="Helical" evidence="1">
    <location>
        <begin position="243"/>
        <end position="262"/>
    </location>
</feature>
<feature type="transmembrane region" description="Helical" evidence="1">
    <location>
        <begin position="301"/>
        <end position="319"/>
    </location>
</feature>
<evidence type="ECO:0000313" key="4">
    <source>
        <dbReference type="Proteomes" id="UP000438914"/>
    </source>
</evidence>
<dbReference type="EMBL" id="VUNG01000029">
    <property type="protein sequence ID" value="MST85142.1"/>
    <property type="molecule type" value="Genomic_DNA"/>
</dbReference>
<keyword evidence="1" id="KW-0472">Membrane</keyword>
<feature type="transmembrane region" description="Helical" evidence="1">
    <location>
        <begin position="218"/>
        <end position="236"/>
    </location>
</feature>
<feature type="transmembrane region" description="Helical" evidence="1">
    <location>
        <begin position="268"/>
        <end position="289"/>
    </location>
</feature>
<evidence type="ECO:0000256" key="1">
    <source>
        <dbReference type="SAM" id="Phobius"/>
    </source>
</evidence>
<sequence length="368" mass="42526">MNAELLTRTECNVMRGLAILGIFLHNYCHWLSPVVKENEYQYFQHNVDWLLQVCARPDALLPMHLISFFGHYGVPVFLFLSAFGLERKYGNTKPGPRLEPKVNTGGFIRYHFLKLFKMMIVGFICFTIVDAITPGSWHYTVVQILTQLGMVNNFLAHPDDNIWPGPYWFFGLMLQLYVVYRLLLYRRHWGWTAGLMAVCLGLQMAMGPESETINYYRYNFMGGMLPFGLGLLFARYGERIMLVRMNFGSALMSWVVCSFFIVSMSANYYAWAFVPAMVCYATVYFVKTLSLLPIQRLHDMLWFVFSWLGSISAALFVIHPVLRKVFIPISRQGDNYTGLLLYIIASLGVAWLLKEVMKKIPNPKEVRN</sequence>
<name>A0A7K0KH17_9BACT</name>
<organism evidence="3 4">
    <name type="scientific">Hallella mizrahii</name>
    <dbReference type="NCBI Taxonomy" id="2606637"/>
    <lineage>
        <taxon>Bacteria</taxon>
        <taxon>Pseudomonadati</taxon>
        <taxon>Bacteroidota</taxon>
        <taxon>Bacteroidia</taxon>
        <taxon>Bacteroidales</taxon>
        <taxon>Prevotellaceae</taxon>
        <taxon>Hallella</taxon>
    </lineage>
</organism>
<evidence type="ECO:0000259" key="2">
    <source>
        <dbReference type="Pfam" id="PF01757"/>
    </source>
</evidence>
<keyword evidence="1" id="KW-1133">Transmembrane helix</keyword>
<proteinExistence type="predicted"/>
<dbReference type="Pfam" id="PF01757">
    <property type="entry name" value="Acyl_transf_3"/>
    <property type="match status" value="1"/>
</dbReference>
<feature type="transmembrane region" description="Helical" evidence="1">
    <location>
        <begin position="189"/>
        <end position="206"/>
    </location>
</feature>
<feature type="transmembrane region" description="Helical" evidence="1">
    <location>
        <begin position="339"/>
        <end position="357"/>
    </location>
</feature>
<feature type="transmembrane region" description="Helical" evidence="1">
    <location>
        <begin position="12"/>
        <end position="32"/>
    </location>
</feature>
<dbReference type="InterPro" id="IPR002656">
    <property type="entry name" value="Acyl_transf_3_dom"/>
</dbReference>
<dbReference type="AlphaFoldDB" id="A0A7K0KH17"/>
<evidence type="ECO:0000313" key="3">
    <source>
        <dbReference type="EMBL" id="MST85142.1"/>
    </source>
</evidence>
<comment type="caution">
    <text evidence="3">The sequence shown here is derived from an EMBL/GenBank/DDBJ whole genome shotgun (WGS) entry which is preliminary data.</text>
</comment>